<dbReference type="RefSeq" id="WP_057851933.1">
    <property type="nucleotide sequence ID" value="NZ_LLXX01000120.1"/>
</dbReference>
<proteinExistence type="predicted"/>
<gene>
    <name evidence="2" type="ORF">CP49_15780</name>
</gene>
<organism evidence="2 3">
    <name type="scientific">Bradyrhizobium valentinum</name>
    <dbReference type="NCBI Taxonomy" id="1518501"/>
    <lineage>
        <taxon>Bacteria</taxon>
        <taxon>Pseudomonadati</taxon>
        <taxon>Pseudomonadota</taxon>
        <taxon>Alphaproteobacteria</taxon>
        <taxon>Hyphomicrobiales</taxon>
        <taxon>Nitrobacteraceae</taxon>
        <taxon>Bradyrhizobium</taxon>
    </lineage>
</organism>
<feature type="transmembrane region" description="Helical" evidence="1">
    <location>
        <begin position="71"/>
        <end position="89"/>
    </location>
</feature>
<sequence>MRAPDPVVTFIVVLVVGLAAGFLFDRLAGPSWLARQFSGSTRGIVTSALVGIAGALIGYHIAVLLALGGGIVTSVIAAALGATVVLFAWRMAK</sequence>
<name>A0A0R3LZS0_9BRAD</name>
<evidence type="ECO:0008006" key="4">
    <source>
        <dbReference type="Google" id="ProtNLM"/>
    </source>
</evidence>
<feature type="transmembrane region" description="Helical" evidence="1">
    <location>
        <begin position="6"/>
        <end position="24"/>
    </location>
</feature>
<dbReference type="Proteomes" id="UP000051913">
    <property type="component" value="Unassembled WGS sequence"/>
</dbReference>
<evidence type="ECO:0000256" key="1">
    <source>
        <dbReference type="SAM" id="Phobius"/>
    </source>
</evidence>
<feature type="transmembrane region" description="Helical" evidence="1">
    <location>
        <begin position="44"/>
        <end position="65"/>
    </location>
</feature>
<keyword evidence="1" id="KW-0472">Membrane</keyword>
<comment type="caution">
    <text evidence="2">The sequence shown here is derived from an EMBL/GenBank/DDBJ whole genome shotgun (WGS) entry which is preliminary data.</text>
</comment>
<dbReference type="EMBL" id="LLXX01000120">
    <property type="protein sequence ID" value="KRR04992.1"/>
    <property type="molecule type" value="Genomic_DNA"/>
</dbReference>
<keyword evidence="1" id="KW-0812">Transmembrane</keyword>
<keyword evidence="3" id="KW-1185">Reference proteome</keyword>
<keyword evidence="1" id="KW-1133">Transmembrane helix</keyword>
<dbReference type="AlphaFoldDB" id="A0A0R3LZS0"/>
<reference evidence="2 3" key="1">
    <citation type="submission" date="2014-03" db="EMBL/GenBank/DDBJ databases">
        <title>Bradyrhizobium valentinum sp. nov., isolated from effective nodules of Lupinus mariae-josephae, a lupine endemic of basic-lime soils in Eastern Spain.</title>
        <authorList>
            <person name="Duran D."/>
            <person name="Rey L."/>
            <person name="Navarro A."/>
            <person name="Busquets A."/>
            <person name="Imperial J."/>
            <person name="Ruiz-Argueso T."/>
        </authorList>
    </citation>
    <scope>NUCLEOTIDE SEQUENCE [LARGE SCALE GENOMIC DNA]</scope>
    <source>
        <strain evidence="2 3">LmjM3</strain>
    </source>
</reference>
<evidence type="ECO:0000313" key="2">
    <source>
        <dbReference type="EMBL" id="KRR04992.1"/>
    </source>
</evidence>
<accession>A0A0R3LZS0</accession>
<dbReference type="OrthoDB" id="9913956at2"/>
<evidence type="ECO:0000313" key="3">
    <source>
        <dbReference type="Proteomes" id="UP000051913"/>
    </source>
</evidence>
<protein>
    <recommendedName>
        <fullName evidence="4">Transglycosylase</fullName>
    </recommendedName>
</protein>